<comment type="similarity">
    <text evidence="2">In the C-terminal section; belongs to the transpeptidase family.</text>
</comment>
<feature type="domain" description="Penicillin-binding protein transpeptidase" evidence="17">
    <location>
        <begin position="334"/>
        <end position="585"/>
    </location>
</feature>
<dbReference type="InterPro" id="IPR012338">
    <property type="entry name" value="Beta-lactam/transpept-like"/>
</dbReference>
<accession>A0AAJ6BLN3</accession>
<dbReference type="Gene3D" id="3.40.710.10">
    <property type="entry name" value="DD-peptidase/beta-lactamase superfamily"/>
    <property type="match status" value="1"/>
</dbReference>
<evidence type="ECO:0000256" key="13">
    <source>
        <dbReference type="ARBA" id="ARBA00034000"/>
    </source>
</evidence>
<evidence type="ECO:0000256" key="8">
    <source>
        <dbReference type="ARBA" id="ARBA00022801"/>
    </source>
</evidence>
<keyword evidence="16" id="KW-0472">Membrane</keyword>
<dbReference type="GO" id="GO:0008955">
    <property type="term" value="F:peptidoglycan glycosyltransferase activity"/>
    <property type="evidence" value="ECO:0007669"/>
    <property type="project" value="UniProtKB-EC"/>
</dbReference>
<comment type="catalytic activity">
    <reaction evidence="14">
        <text>[GlcNAc-(1-&gt;4)-Mur2Ac(oyl-L-Ala-gamma-D-Glu-L-Lys-D-Ala-D-Ala)](n)-di-trans,octa-cis-undecaprenyl diphosphate + beta-D-GlcNAc-(1-&gt;4)-Mur2Ac(oyl-L-Ala-gamma-D-Glu-L-Lys-D-Ala-D-Ala)-di-trans,octa-cis-undecaprenyl diphosphate = [GlcNAc-(1-&gt;4)-Mur2Ac(oyl-L-Ala-gamma-D-Glu-L-Lys-D-Ala-D-Ala)](n+1)-di-trans,octa-cis-undecaprenyl diphosphate + di-trans,octa-cis-undecaprenyl diphosphate + H(+)</text>
        <dbReference type="Rhea" id="RHEA:23708"/>
        <dbReference type="Rhea" id="RHEA-COMP:9602"/>
        <dbReference type="Rhea" id="RHEA-COMP:9603"/>
        <dbReference type="ChEBI" id="CHEBI:15378"/>
        <dbReference type="ChEBI" id="CHEBI:58405"/>
        <dbReference type="ChEBI" id="CHEBI:60033"/>
        <dbReference type="ChEBI" id="CHEBI:78435"/>
        <dbReference type="EC" id="2.4.99.28"/>
    </reaction>
</comment>
<keyword evidence="8" id="KW-0378">Hydrolase</keyword>
<dbReference type="InterPro" id="IPR036950">
    <property type="entry name" value="PBP_transglycosylase"/>
</dbReference>
<evidence type="ECO:0000256" key="2">
    <source>
        <dbReference type="ARBA" id="ARBA00007090"/>
    </source>
</evidence>
<dbReference type="PANTHER" id="PTHR32282:SF33">
    <property type="entry name" value="PEPTIDOGLYCAN GLYCOSYLTRANSFERASE"/>
    <property type="match status" value="1"/>
</dbReference>
<dbReference type="PANTHER" id="PTHR32282">
    <property type="entry name" value="BINDING PROTEIN TRANSPEPTIDASE, PUTATIVE-RELATED"/>
    <property type="match status" value="1"/>
</dbReference>
<evidence type="ECO:0000256" key="6">
    <source>
        <dbReference type="ARBA" id="ARBA00022676"/>
    </source>
</evidence>
<dbReference type="GO" id="GO:0006508">
    <property type="term" value="P:proteolysis"/>
    <property type="evidence" value="ECO:0007669"/>
    <property type="project" value="UniProtKB-KW"/>
</dbReference>
<evidence type="ECO:0000313" key="20">
    <source>
        <dbReference type="Proteomes" id="UP001213664"/>
    </source>
</evidence>
<evidence type="ECO:0000256" key="4">
    <source>
        <dbReference type="ARBA" id="ARBA00022645"/>
    </source>
</evidence>
<evidence type="ECO:0000256" key="1">
    <source>
        <dbReference type="ARBA" id="ARBA00004752"/>
    </source>
</evidence>
<comment type="pathway">
    <text evidence="1">Cell wall biogenesis; peptidoglycan biosynthesis.</text>
</comment>
<reference evidence="19" key="1">
    <citation type="submission" date="2023-03" db="EMBL/GenBank/DDBJ databases">
        <title>Andean soil-derived lignocellulolytic bacterial consortium as a source of novel taxa and putative plastic-active enzymes.</title>
        <authorList>
            <person name="Diaz-Garcia L."/>
            <person name="Chuvochina M."/>
            <person name="Feuerriegel G."/>
            <person name="Bunk B."/>
            <person name="Sproer C."/>
            <person name="Streit W.R."/>
            <person name="Rodriguez L.M."/>
            <person name="Overmann J."/>
            <person name="Jimenez D.J."/>
        </authorList>
    </citation>
    <scope>NUCLEOTIDE SEQUENCE</scope>
    <source>
        <strain evidence="19">MAG 833</strain>
    </source>
</reference>
<keyword evidence="7" id="KW-0808">Transferase</keyword>
<dbReference type="FunFam" id="1.10.3810.10:FF:000001">
    <property type="entry name" value="Penicillin-binding protein 1A"/>
    <property type="match status" value="1"/>
</dbReference>
<dbReference type="InterPro" id="IPR050396">
    <property type="entry name" value="Glycosyltr_51/Transpeptidase"/>
</dbReference>
<dbReference type="GO" id="GO:0071555">
    <property type="term" value="P:cell wall organization"/>
    <property type="evidence" value="ECO:0007669"/>
    <property type="project" value="UniProtKB-KW"/>
</dbReference>
<dbReference type="InterPro" id="IPR001264">
    <property type="entry name" value="Glyco_trans_51"/>
</dbReference>
<proteinExistence type="inferred from homology"/>
<keyword evidence="4" id="KW-0121">Carboxypeptidase</keyword>
<dbReference type="InterPro" id="IPR023346">
    <property type="entry name" value="Lysozyme-like_dom_sf"/>
</dbReference>
<dbReference type="GO" id="GO:0008360">
    <property type="term" value="P:regulation of cell shape"/>
    <property type="evidence" value="ECO:0007669"/>
    <property type="project" value="UniProtKB-KW"/>
</dbReference>
<evidence type="ECO:0000256" key="15">
    <source>
        <dbReference type="SAM" id="MobiDB-lite"/>
    </source>
</evidence>
<feature type="domain" description="Glycosyl transferase family 51" evidence="18">
    <location>
        <begin position="80"/>
        <end position="246"/>
    </location>
</feature>
<dbReference type="GO" id="GO:0009252">
    <property type="term" value="P:peptidoglycan biosynthetic process"/>
    <property type="evidence" value="ECO:0007669"/>
    <property type="project" value="UniProtKB-KW"/>
</dbReference>
<evidence type="ECO:0000256" key="10">
    <source>
        <dbReference type="ARBA" id="ARBA00022984"/>
    </source>
</evidence>
<dbReference type="AlphaFoldDB" id="A0AAJ6BLN3"/>
<dbReference type="GO" id="GO:0009002">
    <property type="term" value="F:serine-type D-Ala-D-Ala carboxypeptidase activity"/>
    <property type="evidence" value="ECO:0007669"/>
    <property type="project" value="UniProtKB-EC"/>
</dbReference>
<evidence type="ECO:0000256" key="7">
    <source>
        <dbReference type="ARBA" id="ARBA00022679"/>
    </source>
</evidence>
<evidence type="ECO:0000256" key="9">
    <source>
        <dbReference type="ARBA" id="ARBA00022960"/>
    </source>
</evidence>
<dbReference type="SUPFAM" id="SSF56601">
    <property type="entry name" value="beta-lactamase/transpeptidase-like"/>
    <property type="match status" value="1"/>
</dbReference>
<dbReference type="SUPFAM" id="SSF53955">
    <property type="entry name" value="Lysozyme-like"/>
    <property type="match status" value="1"/>
</dbReference>
<feature type="region of interest" description="Disordered" evidence="15">
    <location>
        <begin position="605"/>
        <end position="702"/>
    </location>
</feature>
<keyword evidence="9" id="KW-0133">Cell shape</keyword>
<dbReference type="GO" id="GO:0008658">
    <property type="term" value="F:penicillin binding"/>
    <property type="evidence" value="ECO:0007669"/>
    <property type="project" value="InterPro"/>
</dbReference>
<dbReference type="Pfam" id="PF00912">
    <property type="entry name" value="Transgly"/>
    <property type="match status" value="1"/>
</dbReference>
<keyword evidence="5" id="KW-0645">Protease</keyword>
<evidence type="ECO:0000259" key="17">
    <source>
        <dbReference type="Pfam" id="PF00905"/>
    </source>
</evidence>
<comment type="similarity">
    <text evidence="3">In the N-terminal section; belongs to the glycosyltransferase 51 family.</text>
</comment>
<comment type="catalytic activity">
    <reaction evidence="13">
        <text>Preferential cleavage: (Ac)2-L-Lys-D-Ala-|-D-Ala. Also transpeptidation of peptidyl-alanyl moieties that are N-acyl substituents of D-alanine.</text>
        <dbReference type="EC" id="3.4.16.4"/>
    </reaction>
</comment>
<dbReference type="GO" id="GO:0030288">
    <property type="term" value="C:outer membrane-bounded periplasmic space"/>
    <property type="evidence" value="ECO:0007669"/>
    <property type="project" value="TreeGrafter"/>
</dbReference>
<dbReference type="EMBL" id="CP119326">
    <property type="protein sequence ID" value="WEK40537.1"/>
    <property type="molecule type" value="Genomic_DNA"/>
</dbReference>
<keyword evidence="6" id="KW-0328">Glycosyltransferase</keyword>
<dbReference type="Pfam" id="PF00905">
    <property type="entry name" value="Transpeptidase"/>
    <property type="match status" value="1"/>
</dbReference>
<dbReference type="NCBIfam" id="TIGR02074">
    <property type="entry name" value="PBP_1a_fam"/>
    <property type="match status" value="1"/>
</dbReference>
<evidence type="ECO:0000256" key="12">
    <source>
        <dbReference type="ARBA" id="ARBA00023316"/>
    </source>
</evidence>
<dbReference type="Gene3D" id="1.10.3810.10">
    <property type="entry name" value="Biosynthetic peptidoglycan transglycosylase-like"/>
    <property type="match status" value="1"/>
</dbReference>
<evidence type="ECO:0000256" key="5">
    <source>
        <dbReference type="ARBA" id="ARBA00022670"/>
    </source>
</evidence>
<keyword evidence="16" id="KW-1133">Transmembrane helix</keyword>
<keyword evidence="10" id="KW-0573">Peptidoglycan synthesis</keyword>
<keyword evidence="11" id="KW-0511">Multifunctional enzyme</keyword>
<sequence length="702" mass="75453">MAGPVNAGGPQAQGKPRRSALQRLLYWSAVLAVWGLIFLVVFFAVFARGLPDTSSLYRVDRQPSITYLDRNGALIATRGTQMAPPADLDALPDYVPAAFIAIEDRRFYHHPGFDPIGMTRAMVRNLRAGRVVQGGSTLTQQLAKNLFLTPDQNLRRKVQELMLAVWLEMKFSKKEILALYLNRVYFGAGAYGIEAASQRYFDKSAKDLTVGEAALLAGLLKAPSRYSPVSESERAAARATVVLNEMEEAGVITAAQREQAVTQPVIVSRTLATQHAQYFIDWLDKSIRGLVGEPTEDMVVETTLDLTLQTAAERSVRRILDRDAGKGVQQAALVALDGDGRVRAMIGGSSYADSQFNRAVDARRQAGSAWKPFVYLAAMEAGFTPQTPVVDQPITIGNWSPKNYSGTFHGPMTIAQAVAQSTNTVAASVADQVGRDSVARAARRLGIESRIGLEPAMALGAVEVSPLEMATAYDAFANGGRRVQAYGISRIRTPQGRVIYQRESGQSGQAINNPPLYYMNQVLRGVVTGGSGRGAAIAGRDLAGKTGTTSDYKDAWFVGYTGGFVAAVWVGKDDNTAMRGVTGSSSPAAIWKGFMEAALPRLNAPSIPNGPPMPEGWVAPDPVGDLMSGLDQGGALVEPVDPDQGEPYLDQPGAVVQPTQPKPLAPQQPTRPSGPPPGYRDPSNKQPEGRPQPERKGEALFF</sequence>
<feature type="compositionally biased region" description="Basic and acidic residues" evidence="15">
    <location>
        <begin position="687"/>
        <end position="702"/>
    </location>
</feature>
<gene>
    <name evidence="19" type="ORF">P0Y50_02720</name>
</gene>
<organism evidence="19 20">
    <name type="scientific">Candidatus Brevundimonas colombiensis</name>
    <dbReference type="NCBI Taxonomy" id="3121376"/>
    <lineage>
        <taxon>Bacteria</taxon>
        <taxon>Pseudomonadati</taxon>
        <taxon>Pseudomonadota</taxon>
        <taxon>Alphaproteobacteria</taxon>
        <taxon>Caulobacterales</taxon>
        <taxon>Caulobacteraceae</taxon>
        <taxon>Brevundimonas</taxon>
    </lineage>
</organism>
<evidence type="ECO:0000256" key="14">
    <source>
        <dbReference type="ARBA" id="ARBA00049902"/>
    </source>
</evidence>
<dbReference type="InterPro" id="IPR001460">
    <property type="entry name" value="PCN-bd_Tpept"/>
</dbReference>
<dbReference type="Proteomes" id="UP001213664">
    <property type="component" value="Chromosome"/>
</dbReference>
<protein>
    <submittedName>
        <fullName evidence="19">PBP1A family penicillin-binding protein</fullName>
    </submittedName>
</protein>
<evidence type="ECO:0000256" key="11">
    <source>
        <dbReference type="ARBA" id="ARBA00023268"/>
    </source>
</evidence>
<keyword evidence="12" id="KW-0961">Cell wall biogenesis/degradation</keyword>
<evidence type="ECO:0000259" key="18">
    <source>
        <dbReference type="Pfam" id="PF00912"/>
    </source>
</evidence>
<name>A0AAJ6BLN3_9CAUL</name>
<evidence type="ECO:0000256" key="3">
    <source>
        <dbReference type="ARBA" id="ARBA00007739"/>
    </source>
</evidence>
<keyword evidence="16" id="KW-0812">Transmembrane</keyword>
<evidence type="ECO:0000313" key="19">
    <source>
        <dbReference type="EMBL" id="WEK40537.1"/>
    </source>
</evidence>
<feature type="transmembrane region" description="Helical" evidence="16">
    <location>
        <begin position="24"/>
        <end position="47"/>
    </location>
</feature>
<evidence type="ECO:0000256" key="16">
    <source>
        <dbReference type="SAM" id="Phobius"/>
    </source>
</evidence>